<reference evidence="1" key="1">
    <citation type="journal article" date="2014" name="Int. J. Syst. Evol. Microbiol.">
        <title>Complete genome sequence of Corynebacterium casei LMG S-19264T (=DSM 44701T), isolated from a smear-ripened cheese.</title>
        <authorList>
            <consortium name="US DOE Joint Genome Institute (JGI-PGF)"/>
            <person name="Walter F."/>
            <person name="Albersmeier A."/>
            <person name="Kalinowski J."/>
            <person name="Ruckert C."/>
        </authorList>
    </citation>
    <scope>NUCLEOTIDE SEQUENCE</scope>
    <source>
        <strain evidence="1">CGMCC 1.12827</strain>
    </source>
</reference>
<protein>
    <submittedName>
        <fullName evidence="1">Uncharacterized protein</fullName>
    </submittedName>
</protein>
<reference evidence="1" key="2">
    <citation type="submission" date="2020-09" db="EMBL/GenBank/DDBJ databases">
        <authorList>
            <person name="Sun Q."/>
            <person name="Zhou Y."/>
        </authorList>
    </citation>
    <scope>NUCLEOTIDE SEQUENCE</scope>
    <source>
        <strain evidence="1">CGMCC 1.12827</strain>
    </source>
</reference>
<evidence type="ECO:0000313" key="1">
    <source>
        <dbReference type="EMBL" id="GGB38437.1"/>
    </source>
</evidence>
<evidence type="ECO:0000313" key="2">
    <source>
        <dbReference type="Proteomes" id="UP000621454"/>
    </source>
</evidence>
<sequence length="73" mass="8059">MSGAVTPSPEEMLHGPHVYRVVSQLGTDLLTGYCWCGQSHDGIDPVELWQWLIAHPDTHDTRSVDGSAEEVSR</sequence>
<organism evidence="1 2">
    <name type="scientific">Gordonia jinhuaensis</name>
    <dbReference type="NCBI Taxonomy" id="1517702"/>
    <lineage>
        <taxon>Bacteria</taxon>
        <taxon>Bacillati</taxon>
        <taxon>Actinomycetota</taxon>
        <taxon>Actinomycetes</taxon>
        <taxon>Mycobacteriales</taxon>
        <taxon>Gordoniaceae</taxon>
        <taxon>Gordonia</taxon>
    </lineage>
</organism>
<name>A0A916WW01_9ACTN</name>
<accession>A0A916WW01</accession>
<gene>
    <name evidence="1" type="ORF">GCM10011489_27640</name>
</gene>
<dbReference type="EMBL" id="BMGC01000021">
    <property type="protein sequence ID" value="GGB38437.1"/>
    <property type="molecule type" value="Genomic_DNA"/>
</dbReference>
<dbReference type="Proteomes" id="UP000621454">
    <property type="component" value="Unassembled WGS sequence"/>
</dbReference>
<proteinExistence type="predicted"/>
<dbReference type="RefSeq" id="WP_229742644.1">
    <property type="nucleotide sequence ID" value="NZ_BMGC01000021.1"/>
</dbReference>
<dbReference type="AlphaFoldDB" id="A0A916WW01"/>
<comment type="caution">
    <text evidence="1">The sequence shown here is derived from an EMBL/GenBank/DDBJ whole genome shotgun (WGS) entry which is preliminary data.</text>
</comment>
<keyword evidence="2" id="KW-1185">Reference proteome</keyword>